<evidence type="ECO:0000313" key="1">
    <source>
        <dbReference type="EMBL" id="OSZ58665.1"/>
    </source>
</evidence>
<accession>A0ABX3YFG9</accession>
<proteinExistence type="predicted"/>
<sequence length="136" mass="15495">MYLVYSPEGSDEPKRWRYNPRKIMAAERENIERITSHNWSAFTKQVIEGSSLCRRALLFTFLKREHPGIKFDDVDFAWDELTLEYSKAELIELRAGVAENASGDERAAILAKLDAEIAEAYEDPEDEGKASLPVAD</sequence>
<dbReference type="Proteomes" id="UP000194266">
    <property type="component" value="Unassembled WGS sequence"/>
</dbReference>
<organism evidence="1 2">
    <name type="scientific">Streptomyces pharetrae CZA14</name>
    <dbReference type="NCBI Taxonomy" id="1144883"/>
    <lineage>
        <taxon>Bacteria</taxon>
        <taxon>Bacillati</taxon>
        <taxon>Actinomycetota</taxon>
        <taxon>Actinomycetes</taxon>
        <taxon>Kitasatosporales</taxon>
        <taxon>Streptomycetaceae</taxon>
        <taxon>Streptomyces</taxon>
    </lineage>
</organism>
<keyword evidence="2" id="KW-1185">Reference proteome</keyword>
<evidence type="ECO:0000313" key="2">
    <source>
        <dbReference type="Proteomes" id="UP000194266"/>
    </source>
</evidence>
<comment type="caution">
    <text evidence="1">The sequence shown here is derived from an EMBL/GenBank/DDBJ whole genome shotgun (WGS) entry which is preliminary data.</text>
</comment>
<protein>
    <submittedName>
        <fullName evidence="1">Uncharacterized protein</fullName>
    </submittedName>
</protein>
<gene>
    <name evidence="1" type="ORF">OQI_20375</name>
</gene>
<reference evidence="1 2" key="1">
    <citation type="submission" date="2016-12" db="EMBL/GenBank/DDBJ databases">
        <title>Genome Mining:The Detection of Biosynthetic Gene Clusters to Aid in the Expression of Curamycin A produced by Streptomyces sp. strain CZA14.</title>
        <authorList>
            <person name="Durrell K.A."/>
            <person name="Kirby B.M."/>
            <person name="Khan W."/>
            <person name="Mthethwa T."/>
            <person name="Le Roes-Hill M."/>
        </authorList>
    </citation>
    <scope>NUCLEOTIDE SEQUENCE [LARGE SCALE GENOMIC DNA]</scope>
    <source>
        <strain evidence="1 2">CZA14</strain>
    </source>
</reference>
<name>A0ABX3YFG9_9ACTN</name>
<dbReference type="EMBL" id="MRYD01000110">
    <property type="protein sequence ID" value="OSZ58665.1"/>
    <property type="molecule type" value="Genomic_DNA"/>
</dbReference>
<dbReference type="RefSeq" id="WP_086170792.1">
    <property type="nucleotide sequence ID" value="NZ_MRYD01000110.1"/>
</dbReference>